<dbReference type="Pfam" id="PF00126">
    <property type="entry name" value="HTH_1"/>
    <property type="match status" value="1"/>
</dbReference>
<comment type="similarity">
    <text evidence="1">Belongs to the LysR transcriptional regulatory family.</text>
</comment>
<evidence type="ECO:0000256" key="1">
    <source>
        <dbReference type="ARBA" id="ARBA00009437"/>
    </source>
</evidence>
<evidence type="ECO:0000259" key="5">
    <source>
        <dbReference type="PROSITE" id="PS50931"/>
    </source>
</evidence>
<dbReference type="PRINTS" id="PR00039">
    <property type="entry name" value="HTHLYSR"/>
</dbReference>
<dbReference type="GO" id="GO:0006351">
    <property type="term" value="P:DNA-templated transcription"/>
    <property type="evidence" value="ECO:0007669"/>
    <property type="project" value="TreeGrafter"/>
</dbReference>
<gene>
    <name evidence="6" type="ORF">C7R54_00595</name>
</gene>
<dbReference type="RefSeq" id="WP_129148262.1">
    <property type="nucleotide sequence ID" value="NZ_JBHSDO010000016.1"/>
</dbReference>
<dbReference type="Gene3D" id="3.40.190.290">
    <property type="match status" value="1"/>
</dbReference>
<sequence>MESLNLLDAFIRSAQLGSFSAAARSLGLTPAAVSKNVARLEEDLGLRLFHRSTRKLALTGEGEQFLENAAGPYASLQDAFAHAAQREGKPSGVLRLSVGLGFGNEYIVPLLGDFLARYPGIVPDWHFENRAVDLVGEGYDAAIAGGIELTEGVIARKLAPIYAIVVASPAYMAGRPVPRHPADLANLEGIVRRSGPTGRLRARTLRNAAGQEAPAEAGIRMIFDDPEAMAHAAMLGYGVAILPTPHAARWIASGALVRLLPEWYADLGQLSIYYPNKRLVPLKTRAFIDFAVEAFRRKRLAALFDPR</sequence>
<comment type="caution">
    <text evidence="6">The sequence shown here is derived from an EMBL/GenBank/DDBJ whole genome shotgun (WGS) entry which is preliminary data.</text>
</comment>
<dbReference type="AlphaFoldDB" id="A0A4Q1HN33"/>
<evidence type="ECO:0000313" key="7">
    <source>
        <dbReference type="Proteomes" id="UP000290849"/>
    </source>
</evidence>
<evidence type="ECO:0000256" key="2">
    <source>
        <dbReference type="ARBA" id="ARBA00023015"/>
    </source>
</evidence>
<dbReference type="GO" id="GO:0043565">
    <property type="term" value="F:sequence-specific DNA binding"/>
    <property type="evidence" value="ECO:0007669"/>
    <property type="project" value="TreeGrafter"/>
</dbReference>
<protein>
    <submittedName>
        <fullName evidence="6">LysR family transcriptional regulator</fullName>
    </submittedName>
</protein>
<dbReference type="InterPro" id="IPR005119">
    <property type="entry name" value="LysR_subst-bd"/>
</dbReference>
<keyword evidence="4" id="KW-0804">Transcription</keyword>
<evidence type="ECO:0000256" key="4">
    <source>
        <dbReference type="ARBA" id="ARBA00023163"/>
    </source>
</evidence>
<dbReference type="OrthoDB" id="9110639at2"/>
<dbReference type="SUPFAM" id="SSF46785">
    <property type="entry name" value="Winged helix' DNA-binding domain"/>
    <property type="match status" value="1"/>
</dbReference>
<feature type="domain" description="HTH lysR-type" evidence="5">
    <location>
        <begin position="1"/>
        <end position="59"/>
    </location>
</feature>
<dbReference type="CDD" id="cd08422">
    <property type="entry name" value="PBP2_CrgA_like"/>
    <property type="match status" value="1"/>
</dbReference>
<proteinExistence type="inferred from homology"/>
<keyword evidence="7" id="KW-1185">Reference proteome</keyword>
<dbReference type="FunFam" id="1.10.10.10:FF:000001">
    <property type="entry name" value="LysR family transcriptional regulator"/>
    <property type="match status" value="1"/>
</dbReference>
<dbReference type="Proteomes" id="UP000290849">
    <property type="component" value="Unassembled WGS sequence"/>
</dbReference>
<dbReference type="PANTHER" id="PTHR30537">
    <property type="entry name" value="HTH-TYPE TRANSCRIPTIONAL REGULATOR"/>
    <property type="match status" value="1"/>
</dbReference>
<dbReference type="InterPro" id="IPR000847">
    <property type="entry name" value="LysR_HTH_N"/>
</dbReference>
<dbReference type="InterPro" id="IPR036390">
    <property type="entry name" value="WH_DNA-bd_sf"/>
</dbReference>
<reference evidence="6 7" key="1">
    <citation type="journal article" date="2017" name="Int. J. Syst. Evol. Microbiol.">
        <title>Achromobacter aloeverae sp. nov., isolated from the root of Aloe vera (L.) Burm.f.</title>
        <authorList>
            <person name="Kuncharoen N."/>
            <person name="Muramatsu Y."/>
            <person name="Shibata C."/>
            <person name="Kamakura Y."/>
            <person name="Nakagawa Y."/>
            <person name="Tanasupawat S."/>
        </authorList>
    </citation>
    <scope>NUCLEOTIDE SEQUENCE [LARGE SCALE GENOMIC DNA]</scope>
    <source>
        <strain evidence="6 7">AVA-1</strain>
    </source>
</reference>
<dbReference type="PANTHER" id="PTHR30537:SF72">
    <property type="entry name" value="LYSR FAMILY TRANSCRIPTIONAL REGULATOR"/>
    <property type="match status" value="1"/>
</dbReference>
<dbReference type="EMBL" id="PYAL01000001">
    <property type="protein sequence ID" value="RXN92299.1"/>
    <property type="molecule type" value="Genomic_DNA"/>
</dbReference>
<dbReference type="Gene3D" id="1.10.10.10">
    <property type="entry name" value="Winged helix-like DNA-binding domain superfamily/Winged helix DNA-binding domain"/>
    <property type="match status" value="1"/>
</dbReference>
<dbReference type="SUPFAM" id="SSF53850">
    <property type="entry name" value="Periplasmic binding protein-like II"/>
    <property type="match status" value="1"/>
</dbReference>
<accession>A0A4Q1HN33</accession>
<dbReference type="GO" id="GO:0003700">
    <property type="term" value="F:DNA-binding transcription factor activity"/>
    <property type="evidence" value="ECO:0007669"/>
    <property type="project" value="InterPro"/>
</dbReference>
<keyword evidence="3" id="KW-0238">DNA-binding</keyword>
<dbReference type="PROSITE" id="PS50931">
    <property type="entry name" value="HTH_LYSR"/>
    <property type="match status" value="1"/>
</dbReference>
<dbReference type="InterPro" id="IPR036388">
    <property type="entry name" value="WH-like_DNA-bd_sf"/>
</dbReference>
<evidence type="ECO:0000256" key="3">
    <source>
        <dbReference type="ARBA" id="ARBA00023125"/>
    </source>
</evidence>
<keyword evidence="2" id="KW-0805">Transcription regulation</keyword>
<evidence type="ECO:0000313" key="6">
    <source>
        <dbReference type="EMBL" id="RXN92299.1"/>
    </source>
</evidence>
<organism evidence="6 7">
    <name type="scientific">Achromobacter aloeverae</name>
    <dbReference type="NCBI Taxonomy" id="1750518"/>
    <lineage>
        <taxon>Bacteria</taxon>
        <taxon>Pseudomonadati</taxon>
        <taxon>Pseudomonadota</taxon>
        <taxon>Betaproteobacteria</taxon>
        <taxon>Burkholderiales</taxon>
        <taxon>Alcaligenaceae</taxon>
        <taxon>Achromobacter</taxon>
    </lineage>
</organism>
<dbReference type="Pfam" id="PF03466">
    <property type="entry name" value="LysR_substrate"/>
    <property type="match status" value="1"/>
</dbReference>
<name>A0A4Q1HN33_9BURK</name>
<dbReference type="InterPro" id="IPR058163">
    <property type="entry name" value="LysR-type_TF_proteobact-type"/>
</dbReference>